<dbReference type="GO" id="GO:0005525">
    <property type="term" value="F:GTP binding"/>
    <property type="evidence" value="ECO:0007669"/>
    <property type="project" value="InterPro"/>
</dbReference>
<organism evidence="2">
    <name type="scientific">mine drainage metagenome</name>
    <dbReference type="NCBI Taxonomy" id="410659"/>
    <lineage>
        <taxon>unclassified sequences</taxon>
        <taxon>metagenomes</taxon>
        <taxon>ecological metagenomes</taxon>
    </lineage>
</organism>
<dbReference type="AlphaFoldDB" id="T0ZPN4"/>
<gene>
    <name evidence="2" type="ORF">B2A_14048</name>
</gene>
<name>T0ZPN4_9ZZZZ</name>
<feature type="domain" description="Translation elongation factor EFTu-like" evidence="1">
    <location>
        <begin position="15"/>
        <end position="85"/>
    </location>
</feature>
<proteinExistence type="predicted"/>
<accession>T0ZPN4</accession>
<dbReference type="SUPFAM" id="SSF50447">
    <property type="entry name" value="Translation proteins"/>
    <property type="match status" value="1"/>
</dbReference>
<protein>
    <submittedName>
        <fullName evidence="2">GTP-binding protein TypA/BipA</fullName>
    </submittedName>
</protein>
<dbReference type="Gene3D" id="2.40.30.10">
    <property type="entry name" value="Translation factors"/>
    <property type="match status" value="1"/>
</dbReference>
<feature type="non-terminal residue" evidence="2">
    <location>
        <position position="116"/>
    </location>
</feature>
<dbReference type="FunFam" id="2.40.30.10:FF:000016">
    <property type="entry name" value="GTP-binding protein TypA"/>
    <property type="match status" value="1"/>
</dbReference>
<dbReference type="InterPro" id="IPR009000">
    <property type="entry name" value="Transl_B-barrel_sf"/>
</dbReference>
<reference evidence="2" key="2">
    <citation type="journal article" date="2014" name="ISME J.">
        <title>Microbial stratification in low pH oxic and suboxic macroscopic growths along an acid mine drainage.</title>
        <authorList>
            <person name="Mendez-Garcia C."/>
            <person name="Mesa V."/>
            <person name="Sprenger R.R."/>
            <person name="Richter M."/>
            <person name="Diez M.S."/>
            <person name="Solano J."/>
            <person name="Bargiela R."/>
            <person name="Golyshina O.V."/>
            <person name="Manteca A."/>
            <person name="Ramos J.L."/>
            <person name="Gallego J.R."/>
            <person name="Llorente I."/>
            <person name="Martins Dos Santos V.A."/>
            <person name="Jensen O.N."/>
            <person name="Pelaez A.I."/>
            <person name="Sanchez J."/>
            <person name="Ferrer M."/>
        </authorList>
    </citation>
    <scope>NUCLEOTIDE SEQUENCE</scope>
</reference>
<comment type="caution">
    <text evidence="2">The sequence shown here is derived from an EMBL/GenBank/DDBJ whole genome shotgun (WGS) entry which is preliminary data.</text>
</comment>
<evidence type="ECO:0000313" key="2">
    <source>
        <dbReference type="EMBL" id="EQD30669.1"/>
    </source>
</evidence>
<sequence>MQLQISTLDYNSYVGRIGIGRIRRGSVRPGQAVTLRYGEEDRGSAKIAQVLTFTGLQRHPVEEAGAGDIVAITGVEAVNIGLTVCDSECAEGLPPIRIDEPTLAMQFQVNTSPFAG</sequence>
<evidence type="ECO:0000259" key="1">
    <source>
        <dbReference type="Pfam" id="PF03144"/>
    </source>
</evidence>
<dbReference type="InterPro" id="IPR004161">
    <property type="entry name" value="EFTu-like_2"/>
</dbReference>
<dbReference type="EMBL" id="AUZZ01010183">
    <property type="protein sequence ID" value="EQD30669.1"/>
    <property type="molecule type" value="Genomic_DNA"/>
</dbReference>
<dbReference type="Pfam" id="PF03144">
    <property type="entry name" value="GTP_EFTU_D2"/>
    <property type="match status" value="1"/>
</dbReference>
<reference evidence="2" key="1">
    <citation type="submission" date="2013-08" db="EMBL/GenBank/DDBJ databases">
        <authorList>
            <person name="Mendez C."/>
            <person name="Richter M."/>
            <person name="Ferrer M."/>
            <person name="Sanchez J."/>
        </authorList>
    </citation>
    <scope>NUCLEOTIDE SEQUENCE</scope>
</reference>